<name>A0AAV4V1W7_9ARAC</name>
<sequence>MSSTVEYVLANDDISNEIVKPLEPEQSSKLTEDINTEKKINLSTEIKSSAKSDIPIDSKWSLVPKPDGKDDIPFENGDIPEEYLPQPPIAPEDKDDEEKVEIGQSPRFLPFFPHLPMIVPKRASFRVLSLFPVPPRFRISDRLPLEDADVLEESSESAVVEDIAPGIPLSIKEGKKIIATRFIKPIKEQFEPVAKVFKDSVQNFDGDKVRSFVKSEILNIAGKKLLMQAKVLRSEDDESGRKQVSIMSIRPIEDVDPEVLKEVEKEMQNEETIKQNKDVETKSVLKEDDAVLLTEKKDFSSEFPLVKKISPVPETLDAEKSEVDVKYDDMPEAMLPPPEIAIVGVLDVEKKDEEMEEKAAMDKEPELELKAESEIKNQKKNTLWMKLN</sequence>
<dbReference type="EMBL" id="BPLQ01012291">
    <property type="protein sequence ID" value="GIY64221.1"/>
    <property type="molecule type" value="Genomic_DNA"/>
</dbReference>
<keyword evidence="3" id="KW-1185">Reference proteome</keyword>
<gene>
    <name evidence="2" type="primary">AVEN_36130_1</name>
    <name evidence="2" type="ORF">CDAR_558841</name>
</gene>
<organism evidence="2 3">
    <name type="scientific">Caerostris darwini</name>
    <dbReference type="NCBI Taxonomy" id="1538125"/>
    <lineage>
        <taxon>Eukaryota</taxon>
        <taxon>Metazoa</taxon>
        <taxon>Ecdysozoa</taxon>
        <taxon>Arthropoda</taxon>
        <taxon>Chelicerata</taxon>
        <taxon>Arachnida</taxon>
        <taxon>Araneae</taxon>
        <taxon>Araneomorphae</taxon>
        <taxon>Entelegynae</taxon>
        <taxon>Araneoidea</taxon>
        <taxon>Araneidae</taxon>
        <taxon>Caerostris</taxon>
    </lineage>
</organism>
<accession>A0AAV4V1W7</accession>
<reference evidence="2 3" key="1">
    <citation type="submission" date="2021-06" db="EMBL/GenBank/DDBJ databases">
        <title>Caerostris darwini draft genome.</title>
        <authorList>
            <person name="Kono N."/>
            <person name="Arakawa K."/>
        </authorList>
    </citation>
    <scope>NUCLEOTIDE SEQUENCE [LARGE SCALE GENOMIC DNA]</scope>
</reference>
<dbReference type="AlphaFoldDB" id="A0AAV4V1W7"/>
<comment type="caution">
    <text evidence="2">The sequence shown here is derived from an EMBL/GenBank/DDBJ whole genome shotgun (WGS) entry which is preliminary data.</text>
</comment>
<protein>
    <submittedName>
        <fullName evidence="2">Uncharacterized protein</fullName>
    </submittedName>
</protein>
<evidence type="ECO:0000313" key="2">
    <source>
        <dbReference type="EMBL" id="GIY64221.1"/>
    </source>
</evidence>
<proteinExistence type="predicted"/>
<dbReference type="Proteomes" id="UP001054837">
    <property type="component" value="Unassembled WGS sequence"/>
</dbReference>
<feature type="region of interest" description="Disordered" evidence="1">
    <location>
        <begin position="61"/>
        <end position="94"/>
    </location>
</feature>
<evidence type="ECO:0000313" key="3">
    <source>
        <dbReference type="Proteomes" id="UP001054837"/>
    </source>
</evidence>
<evidence type="ECO:0000256" key="1">
    <source>
        <dbReference type="SAM" id="MobiDB-lite"/>
    </source>
</evidence>